<evidence type="ECO:0000256" key="1">
    <source>
        <dbReference type="SAM" id="Phobius"/>
    </source>
</evidence>
<name>A0A0F7FGF5_9CREN</name>
<reference evidence="2 3" key="1">
    <citation type="journal article" date="2015" name="Stand. Genomic Sci.">
        <title>Complete genome sequence of and proposal of Thermofilum uzonense sp. nov. a novel hyperthermophilic crenarchaeon and emended description of the genus Thermofilum.</title>
        <authorList>
            <person name="Toshchakov S.V."/>
            <person name="Korzhenkov A.A."/>
            <person name="Samarov N.I."/>
            <person name="Mazunin I.O."/>
            <person name="Mozhey O.I."/>
            <person name="Shmyr I.S."/>
            <person name="Derbikova K.S."/>
            <person name="Taranov E.A."/>
            <person name="Dominova I.N."/>
            <person name="Bonch-Osmolovskaya E.A."/>
            <person name="Patrushev M.V."/>
            <person name="Podosokorskaya O.A."/>
            <person name="Kublanov I.V."/>
        </authorList>
    </citation>
    <scope>NUCLEOTIDE SEQUENCE [LARGE SCALE GENOMIC DNA]</scope>
    <source>
        <strain evidence="2 3">1807-2</strain>
    </source>
</reference>
<protein>
    <recommendedName>
        <fullName evidence="4">DUF4203 domain-containing protein</fullName>
    </recommendedName>
</protein>
<feature type="transmembrane region" description="Helical" evidence="1">
    <location>
        <begin position="6"/>
        <end position="23"/>
    </location>
</feature>
<dbReference type="Proteomes" id="UP000067434">
    <property type="component" value="Chromosome"/>
</dbReference>
<feature type="transmembrane region" description="Helical" evidence="1">
    <location>
        <begin position="124"/>
        <end position="141"/>
    </location>
</feature>
<evidence type="ECO:0000313" key="2">
    <source>
        <dbReference type="EMBL" id="AKG38274.1"/>
    </source>
</evidence>
<dbReference type="HOGENOM" id="CLU_1599098_0_0_2"/>
<evidence type="ECO:0008006" key="4">
    <source>
        <dbReference type="Google" id="ProtNLM"/>
    </source>
</evidence>
<dbReference type="RefSeq" id="WP_052883638.1">
    <property type="nucleotide sequence ID" value="NZ_CP009961.1"/>
</dbReference>
<dbReference type="STRING" id="1550241.MA03_01815"/>
<feature type="transmembrane region" description="Helical" evidence="1">
    <location>
        <begin position="59"/>
        <end position="80"/>
    </location>
</feature>
<feature type="transmembrane region" description="Helical" evidence="1">
    <location>
        <begin position="148"/>
        <end position="167"/>
    </location>
</feature>
<keyword evidence="1" id="KW-0812">Transmembrane</keyword>
<gene>
    <name evidence="2" type="ORF">MA03_01815</name>
</gene>
<dbReference type="OrthoDB" id="383080at2157"/>
<dbReference type="AlphaFoldDB" id="A0A0F7FGF5"/>
<sequence length="169" mass="18201">MFGEVGFWDSILFILLGVFTALWGVRLARLTASLIFGFWLGYVFYAFTTPTLKASLTPLVLFFLGFIIGAMIGFAAFKLVVSLLTGFMISYLLVATGYIVNGETALVVLSLAFAAIIYAVMEKILALGFATMGAGLVYIGLRGASIPPNISLIVAVLILILGLMSQLRR</sequence>
<accession>A0A0F7FGF5</accession>
<dbReference type="KEGG" id="thf:MA03_01815"/>
<dbReference type="GeneID" id="25400928"/>
<dbReference type="EMBL" id="CP009961">
    <property type="protein sequence ID" value="AKG38274.1"/>
    <property type="molecule type" value="Genomic_DNA"/>
</dbReference>
<organism evidence="2 3">
    <name type="scientific">Infirmifilum uzonense</name>
    <dbReference type="NCBI Taxonomy" id="1550241"/>
    <lineage>
        <taxon>Archaea</taxon>
        <taxon>Thermoproteota</taxon>
        <taxon>Thermoprotei</taxon>
        <taxon>Thermofilales</taxon>
        <taxon>Thermofilaceae</taxon>
        <taxon>Infirmifilum</taxon>
    </lineage>
</organism>
<feature type="transmembrane region" description="Helical" evidence="1">
    <location>
        <begin position="30"/>
        <end position="47"/>
    </location>
</feature>
<proteinExistence type="predicted"/>
<keyword evidence="1" id="KW-1133">Transmembrane helix</keyword>
<evidence type="ECO:0000313" key="3">
    <source>
        <dbReference type="Proteomes" id="UP000067434"/>
    </source>
</evidence>
<feature type="transmembrane region" description="Helical" evidence="1">
    <location>
        <begin position="92"/>
        <end position="118"/>
    </location>
</feature>
<keyword evidence="3" id="KW-1185">Reference proteome</keyword>
<dbReference type="PATRIC" id="fig|1550241.5.peg.370"/>
<keyword evidence="1" id="KW-0472">Membrane</keyword>